<keyword evidence="3" id="KW-0238">DNA-binding</keyword>
<reference evidence="6 7" key="1">
    <citation type="submission" date="2019-06" db="EMBL/GenBank/DDBJ databases">
        <authorList>
            <person name="Li M."/>
        </authorList>
    </citation>
    <scope>NUCLEOTIDE SEQUENCE [LARGE SCALE GENOMIC DNA]</scope>
    <source>
        <strain evidence="6 7">BGMRC2036</strain>
    </source>
</reference>
<dbReference type="GO" id="GO:0000976">
    <property type="term" value="F:transcription cis-regulatory region binding"/>
    <property type="evidence" value="ECO:0007669"/>
    <property type="project" value="TreeGrafter"/>
</dbReference>
<evidence type="ECO:0000259" key="5">
    <source>
        <dbReference type="PROSITE" id="PS50931"/>
    </source>
</evidence>
<dbReference type="PROSITE" id="PS50931">
    <property type="entry name" value="HTH_LYSR"/>
    <property type="match status" value="1"/>
</dbReference>
<dbReference type="SUPFAM" id="SSF53850">
    <property type="entry name" value="Periplasmic binding protein-like II"/>
    <property type="match status" value="1"/>
</dbReference>
<evidence type="ECO:0000313" key="6">
    <source>
        <dbReference type="EMBL" id="TPW28831.1"/>
    </source>
</evidence>
<dbReference type="Gene3D" id="3.40.190.10">
    <property type="entry name" value="Periplasmic binding protein-like II"/>
    <property type="match status" value="2"/>
</dbReference>
<dbReference type="Pfam" id="PF00126">
    <property type="entry name" value="HTH_1"/>
    <property type="match status" value="1"/>
</dbReference>
<dbReference type="PANTHER" id="PTHR30126">
    <property type="entry name" value="HTH-TYPE TRANSCRIPTIONAL REGULATOR"/>
    <property type="match status" value="1"/>
</dbReference>
<dbReference type="Pfam" id="PF03466">
    <property type="entry name" value="LysR_substrate"/>
    <property type="match status" value="1"/>
</dbReference>
<evidence type="ECO:0000313" key="7">
    <source>
        <dbReference type="Proteomes" id="UP000318801"/>
    </source>
</evidence>
<evidence type="ECO:0000256" key="2">
    <source>
        <dbReference type="ARBA" id="ARBA00023015"/>
    </source>
</evidence>
<dbReference type="PANTHER" id="PTHR30126:SF40">
    <property type="entry name" value="HTH-TYPE TRANSCRIPTIONAL REGULATOR GLTR"/>
    <property type="match status" value="1"/>
</dbReference>
<dbReference type="InterPro" id="IPR036390">
    <property type="entry name" value="WH_DNA-bd_sf"/>
</dbReference>
<keyword evidence="2" id="KW-0805">Transcription regulation</keyword>
<evidence type="ECO:0000256" key="1">
    <source>
        <dbReference type="ARBA" id="ARBA00009437"/>
    </source>
</evidence>
<accession>A0A506U6V9</accession>
<dbReference type="InterPro" id="IPR000847">
    <property type="entry name" value="LysR_HTH_N"/>
</dbReference>
<dbReference type="RefSeq" id="WP_141150029.1">
    <property type="nucleotide sequence ID" value="NZ_VHLG01000011.1"/>
</dbReference>
<dbReference type="GO" id="GO:0003700">
    <property type="term" value="F:DNA-binding transcription factor activity"/>
    <property type="evidence" value="ECO:0007669"/>
    <property type="project" value="InterPro"/>
</dbReference>
<feature type="domain" description="HTH lysR-type" evidence="5">
    <location>
        <begin position="4"/>
        <end position="63"/>
    </location>
</feature>
<dbReference type="AlphaFoldDB" id="A0A506U6V9"/>
<organism evidence="6 7">
    <name type="scientific">Martelella alba</name>
    <dbReference type="NCBI Taxonomy" id="2590451"/>
    <lineage>
        <taxon>Bacteria</taxon>
        <taxon>Pseudomonadati</taxon>
        <taxon>Pseudomonadota</taxon>
        <taxon>Alphaproteobacteria</taxon>
        <taxon>Hyphomicrobiales</taxon>
        <taxon>Aurantimonadaceae</taxon>
        <taxon>Martelella</taxon>
    </lineage>
</organism>
<sequence length="304" mass="33958">MNTISIKKMWVFVTVVDSGSFSEGAKNAFITQPAAASIIDEIESTVGKELFVRNGKNRRAILTEKGQEAYDVFVRALTVYDEALSTLLSEDRKLKKQKILIQSPYVDIVSATWLNEVLQNEQQMRLMIEQGSWRDIINALEDRQDCIALLDGDVKPKHGEFISLGQIEMVLALPRHSDESALSKARDIDWEYIPENTIIFSGICPQTLQQVYSRLRAANHLSMNFTEIGSTSVLRSCLEKSNLPALVPRSLLPSSPNGEEIKFLPLSSSKVFVPLGLYIPHGNSLRKLFSEKASAELILSESLS</sequence>
<comment type="similarity">
    <text evidence="1">Belongs to the LysR transcriptional regulatory family.</text>
</comment>
<dbReference type="Gene3D" id="1.10.10.10">
    <property type="entry name" value="Winged helix-like DNA-binding domain superfamily/Winged helix DNA-binding domain"/>
    <property type="match status" value="1"/>
</dbReference>
<dbReference type="Proteomes" id="UP000318801">
    <property type="component" value="Unassembled WGS sequence"/>
</dbReference>
<proteinExistence type="inferred from homology"/>
<dbReference type="InterPro" id="IPR005119">
    <property type="entry name" value="LysR_subst-bd"/>
</dbReference>
<comment type="caution">
    <text evidence="6">The sequence shown here is derived from an EMBL/GenBank/DDBJ whole genome shotgun (WGS) entry which is preliminary data.</text>
</comment>
<name>A0A506U6V9_9HYPH</name>
<keyword evidence="7" id="KW-1185">Reference proteome</keyword>
<evidence type="ECO:0000256" key="3">
    <source>
        <dbReference type="ARBA" id="ARBA00023125"/>
    </source>
</evidence>
<protein>
    <submittedName>
        <fullName evidence="6">LysR family transcriptional regulator</fullName>
    </submittedName>
</protein>
<dbReference type="OrthoDB" id="9814165at2"/>
<gene>
    <name evidence="6" type="ORF">FJU08_16005</name>
</gene>
<evidence type="ECO:0000256" key="4">
    <source>
        <dbReference type="ARBA" id="ARBA00023163"/>
    </source>
</evidence>
<dbReference type="InterPro" id="IPR036388">
    <property type="entry name" value="WH-like_DNA-bd_sf"/>
</dbReference>
<keyword evidence="4" id="KW-0804">Transcription</keyword>
<dbReference type="EMBL" id="VHLG01000011">
    <property type="protein sequence ID" value="TPW28831.1"/>
    <property type="molecule type" value="Genomic_DNA"/>
</dbReference>
<dbReference type="SUPFAM" id="SSF46785">
    <property type="entry name" value="Winged helix' DNA-binding domain"/>
    <property type="match status" value="1"/>
</dbReference>
<dbReference type="CDD" id="cd05466">
    <property type="entry name" value="PBP2_LTTR_substrate"/>
    <property type="match status" value="1"/>
</dbReference>